<feature type="compositionally biased region" description="Basic and acidic residues" evidence="1">
    <location>
        <begin position="450"/>
        <end position="461"/>
    </location>
</feature>
<feature type="compositionally biased region" description="Basic and acidic residues" evidence="1">
    <location>
        <begin position="345"/>
        <end position="365"/>
    </location>
</feature>
<dbReference type="SUPFAM" id="SSF54928">
    <property type="entry name" value="RNA-binding domain, RBD"/>
    <property type="match status" value="1"/>
</dbReference>
<dbReference type="Gene3D" id="1.10.720.30">
    <property type="entry name" value="SAP domain"/>
    <property type="match status" value="1"/>
</dbReference>
<dbReference type="AlphaFoldDB" id="A0A136J589"/>
<dbReference type="PANTHER" id="PTHR47031">
    <property type="entry name" value="SAP DNA-BINDING DOMAIN-CONTAINING PROTEIN"/>
    <property type="match status" value="1"/>
</dbReference>
<feature type="region of interest" description="Disordered" evidence="1">
    <location>
        <begin position="39"/>
        <end position="148"/>
    </location>
</feature>
<proteinExistence type="predicted"/>
<dbReference type="InterPro" id="IPR003034">
    <property type="entry name" value="SAP_dom"/>
</dbReference>
<organism evidence="3 4">
    <name type="scientific">Microdochium bolleyi</name>
    <dbReference type="NCBI Taxonomy" id="196109"/>
    <lineage>
        <taxon>Eukaryota</taxon>
        <taxon>Fungi</taxon>
        <taxon>Dikarya</taxon>
        <taxon>Ascomycota</taxon>
        <taxon>Pezizomycotina</taxon>
        <taxon>Sordariomycetes</taxon>
        <taxon>Xylariomycetidae</taxon>
        <taxon>Xylariales</taxon>
        <taxon>Microdochiaceae</taxon>
        <taxon>Microdochium</taxon>
    </lineage>
</organism>
<dbReference type="InterPro" id="IPR036361">
    <property type="entry name" value="SAP_dom_sf"/>
</dbReference>
<reference evidence="4" key="1">
    <citation type="submission" date="2016-02" db="EMBL/GenBank/DDBJ databases">
        <title>Draft genome sequence of Microdochium bolleyi, a fungal endophyte of beachgrass.</title>
        <authorList>
            <consortium name="DOE Joint Genome Institute"/>
            <person name="David A.S."/>
            <person name="May G."/>
            <person name="Haridas S."/>
            <person name="Lim J."/>
            <person name="Wang M."/>
            <person name="Labutti K."/>
            <person name="Lipzen A."/>
            <person name="Barry K."/>
            <person name="Grigoriev I.V."/>
        </authorList>
    </citation>
    <scope>NUCLEOTIDE SEQUENCE [LARGE SCALE GENOMIC DNA]</scope>
    <source>
        <strain evidence="4">J235TASD1</strain>
    </source>
</reference>
<feature type="region of interest" description="Disordered" evidence="1">
    <location>
        <begin position="450"/>
        <end position="474"/>
    </location>
</feature>
<dbReference type="Pfam" id="PF02037">
    <property type="entry name" value="SAP"/>
    <property type="match status" value="1"/>
</dbReference>
<sequence>MATDYSKLKVADLRTELKQLGLPQTGLKAELVARLEEAQEGAVGQQEEPVQVAEQTHVTDSAGQTPAEASLTPAPTEVRQDYQLRHQRSGSPPPKSGETSRISPPAPNDQDLPSQPGLDTAMQDPERVADDDQDNAVMHDAPDPEERRADGDAALHLEDMDRDVEHSVHPATSALYIKNLMRPLRPHDVRDYLVELATPPGSPPDDSVVLDFFLDTIKTHAFVVFASTSAASRVRNKLHDRTWPEETNRRPLWIDFIPPDRFSTYVATEEGAGGRSSCRWEIEYVTVAGQVDTELVDAAAGPRAHDRPRSISPRGDGLPSSTPTGPAADTYVGVQGAPTGPRNLTDPRNRFARDERAHAPFDRRGGQRRELDADMVETRTFPSITYKPVSRDLADSRLEVIARAKSKLYDDSHLSGVSKEYRRYYFDNGDVLVDRGPEIFLGIRPPHRERERRRGMGKDFGRGGGGGGGGGGFG</sequence>
<dbReference type="EMBL" id="KQ964249">
    <property type="protein sequence ID" value="KXJ92361.1"/>
    <property type="molecule type" value="Genomic_DNA"/>
</dbReference>
<feature type="compositionally biased region" description="Gly residues" evidence="1">
    <location>
        <begin position="462"/>
        <end position="474"/>
    </location>
</feature>
<feature type="non-terminal residue" evidence="3">
    <location>
        <position position="474"/>
    </location>
</feature>
<name>A0A136J589_9PEZI</name>
<dbReference type="CDD" id="cd12432">
    <property type="entry name" value="RRM_ACINU"/>
    <property type="match status" value="1"/>
</dbReference>
<dbReference type="InterPro" id="IPR035979">
    <property type="entry name" value="RBD_domain_sf"/>
</dbReference>
<dbReference type="STRING" id="196109.A0A136J589"/>
<gene>
    <name evidence="3" type="ORF">Micbo1qcDRAFT_162621</name>
</gene>
<dbReference type="OrthoDB" id="5348404at2759"/>
<evidence type="ECO:0000259" key="2">
    <source>
        <dbReference type="PROSITE" id="PS50800"/>
    </source>
</evidence>
<evidence type="ECO:0000313" key="4">
    <source>
        <dbReference type="Proteomes" id="UP000070501"/>
    </source>
</evidence>
<feature type="region of interest" description="Disordered" evidence="1">
    <location>
        <begin position="299"/>
        <end position="365"/>
    </location>
</feature>
<dbReference type="InParanoid" id="A0A136J589"/>
<protein>
    <recommendedName>
        <fullName evidence="2">SAP domain-containing protein</fullName>
    </recommendedName>
</protein>
<dbReference type="SMART" id="SM00513">
    <property type="entry name" value="SAP"/>
    <property type="match status" value="1"/>
</dbReference>
<feature type="compositionally biased region" description="Low complexity" evidence="1">
    <location>
        <begin position="40"/>
        <end position="55"/>
    </location>
</feature>
<evidence type="ECO:0000313" key="3">
    <source>
        <dbReference type="EMBL" id="KXJ92361.1"/>
    </source>
</evidence>
<keyword evidence="4" id="KW-1185">Reference proteome</keyword>
<dbReference type="InterPro" id="IPR034257">
    <property type="entry name" value="Acinus_RRM"/>
</dbReference>
<dbReference type="GO" id="GO:0003676">
    <property type="term" value="F:nucleic acid binding"/>
    <property type="evidence" value="ECO:0007669"/>
    <property type="project" value="InterPro"/>
</dbReference>
<dbReference type="PANTHER" id="PTHR47031:SF3">
    <property type="entry name" value="SAP DOMAIN-CONTAINING PROTEIN"/>
    <property type="match status" value="1"/>
</dbReference>
<feature type="domain" description="SAP" evidence="2">
    <location>
        <begin position="5"/>
        <end position="39"/>
    </location>
</feature>
<accession>A0A136J589</accession>
<dbReference type="Proteomes" id="UP000070501">
    <property type="component" value="Unassembled WGS sequence"/>
</dbReference>
<dbReference type="SUPFAM" id="SSF68906">
    <property type="entry name" value="SAP domain"/>
    <property type="match status" value="1"/>
</dbReference>
<dbReference type="PROSITE" id="PS50800">
    <property type="entry name" value="SAP"/>
    <property type="match status" value="1"/>
</dbReference>
<evidence type="ECO:0000256" key="1">
    <source>
        <dbReference type="SAM" id="MobiDB-lite"/>
    </source>
</evidence>